<accession>A0A367LFT2</accession>
<dbReference type="EMBL" id="LKCN02000007">
    <property type="protein sequence ID" value="RCI13294.1"/>
    <property type="molecule type" value="Genomic_DNA"/>
</dbReference>
<evidence type="ECO:0000313" key="2">
    <source>
        <dbReference type="EMBL" id="RCI13294.1"/>
    </source>
</evidence>
<feature type="signal peptide" evidence="1">
    <location>
        <begin position="1"/>
        <end position="22"/>
    </location>
</feature>
<organism evidence="2 3">
    <name type="scientific">Ophiocordyceps polyrhachis-furcata BCC 54312</name>
    <dbReference type="NCBI Taxonomy" id="1330021"/>
    <lineage>
        <taxon>Eukaryota</taxon>
        <taxon>Fungi</taxon>
        <taxon>Dikarya</taxon>
        <taxon>Ascomycota</taxon>
        <taxon>Pezizomycotina</taxon>
        <taxon>Sordariomycetes</taxon>
        <taxon>Hypocreomycetidae</taxon>
        <taxon>Hypocreales</taxon>
        <taxon>Ophiocordycipitaceae</taxon>
        <taxon>Ophiocordyceps</taxon>
    </lineage>
</organism>
<dbReference type="AlphaFoldDB" id="A0A367LFT2"/>
<dbReference type="OrthoDB" id="4909005at2759"/>
<keyword evidence="1" id="KW-0732">Signal</keyword>
<protein>
    <submittedName>
        <fullName evidence="2">Uncharacterized protein</fullName>
    </submittedName>
</protein>
<evidence type="ECO:0000313" key="3">
    <source>
        <dbReference type="Proteomes" id="UP000253664"/>
    </source>
</evidence>
<feature type="chain" id="PRO_5017001912" evidence="1">
    <location>
        <begin position="23"/>
        <end position="307"/>
    </location>
</feature>
<evidence type="ECO:0000256" key="1">
    <source>
        <dbReference type="SAM" id="SignalP"/>
    </source>
</evidence>
<dbReference type="Proteomes" id="UP000253664">
    <property type="component" value="Unassembled WGS sequence"/>
</dbReference>
<sequence>MRRTSLLAVFLHLLSAGDYADAKSAAPRILKTRKITYSCGKLRHPYGLHFSILTDCLGDWRKKKRNLSRLCTPTIVAEIMVSALPSGLHDMLWTQYRLDNVSVIDEMARSLQTVDYSVSMRRALWLKRMTKKGKNVCWPDEPDFTPDDFQEFGGTLAALLVQPVTPANKTVIRRRYQTLPPGFLARNRIHYIYKAAYDYGAVWSMHEDWRHYGIIGLPSYASLQTMRDEFDTWGGRVGRLLMASMRDQYECDYHRGCVDEPRMGRAYQPWDYRALLDLWLHCVSNISPLAFTFGDVQKAPNTLWISL</sequence>
<name>A0A367LFT2_9HYPO</name>
<keyword evidence="3" id="KW-1185">Reference proteome</keyword>
<proteinExistence type="predicted"/>
<gene>
    <name evidence="2" type="ORF">L249_0804</name>
</gene>
<comment type="caution">
    <text evidence="2">The sequence shown here is derived from an EMBL/GenBank/DDBJ whole genome shotgun (WGS) entry which is preliminary data.</text>
</comment>
<reference evidence="2 3" key="1">
    <citation type="journal article" date="2015" name="BMC Genomics">
        <title>Insights from the genome of Ophiocordyceps polyrhachis-furcata to pathogenicity and host specificity in insect fungi.</title>
        <authorList>
            <person name="Wichadakul D."/>
            <person name="Kobmoo N."/>
            <person name="Ingsriswang S."/>
            <person name="Tangphatsornruang S."/>
            <person name="Chantasingh D."/>
            <person name="Luangsa-ard J.J."/>
            <person name="Eurwilaichitr L."/>
        </authorList>
    </citation>
    <scope>NUCLEOTIDE SEQUENCE [LARGE SCALE GENOMIC DNA]</scope>
    <source>
        <strain evidence="2 3">BCC 54312</strain>
    </source>
</reference>